<evidence type="ECO:0000313" key="2">
    <source>
        <dbReference type="EMBL" id="MDC5699263.1"/>
    </source>
</evidence>
<reference evidence="2 3" key="1">
    <citation type="submission" date="2022-11" db="EMBL/GenBank/DDBJ databases">
        <title>Anaerobic phenanthrene biodegradation by a DNRA strain PheN6.</title>
        <authorList>
            <person name="Zhang Z."/>
        </authorList>
    </citation>
    <scope>NUCLEOTIDE SEQUENCE [LARGE SCALE GENOMIC DNA]</scope>
    <source>
        <strain evidence="2 3">PheN6</strain>
    </source>
</reference>
<dbReference type="Pfam" id="PF14013">
    <property type="entry name" value="MT0933_antitox"/>
    <property type="match status" value="1"/>
</dbReference>
<organism evidence="2 3">
    <name type="scientific">Intrasporangium calvum</name>
    <dbReference type="NCBI Taxonomy" id="53358"/>
    <lineage>
        <taxon>Bacteria</taxon>
        <taxon>Bacillati</taxon>
        <taxon>Actinomycetota</taxon>
        <taxon>Actinomycetes</taxon>
        <taxon>Micrococcales</taxon>
        <taxon>Intrasporangiaceae</taxon>
        <taxon>Intrasporangium</taxon>
    </lineage>
</organism>
<accession>A0ABT5GLZ0</accession>
<proteinExistence type="predicted"/>
<dbReference type="Proteomes" id="UP001150259">
    <property type="component" value="Unassembled WGS sequence"/>
</dbReference>
<dbReference type="EMBL" id="JAPFQL010000125">
    <property type="protein sequence ID" value="MDC5699263.1"/>
    <property type="molecule type" value="Genomic_DNA"/>
</dbReference>
<evidence type="ECO:0000256" key="1">
    <source>
        <dbReference type="SAM" id="MobiDB-lite"/>
    </source>
</evidence>
<keyword evidence="3" id="KW-1185">Reference proteome</keyword>
<name>A0ABT5GLZ0_9MICO</name>
<comment type="caution">
    <text evidence="2">The sequence shown here is derived from an EMBL/GenBank/DDBJ whole genome shotgun (WGS) entry which is preliminary data.</text>
</comment>
<gene>
    <name evidence="2" type="ORF">OO014_18605</name>
</gene>
<dbReference type="InterPro" id="IPR028037">
    <property type="entry name" value="Antitoxin_Rv0909/MT0933"/>
</dbReference>
<protein>
    <submittedName>
        <fullName evidence="2">Antitoxin</fullName>
    </submittedName>
</protein>
<dbReference type="RefSeq" id="WP_272463821.1">
    <property type="nucleotide sequence ID" value="NZ_JAPFQL010000125.1"/>
</dbReference>
<feature type="compositionally biased region" description="Basic and acidic residues" evidence="1">
    <location>
        <begin position="44"/>
        <end position="54"/>
    </location>
</feature>
<feature type="region of interest" description="Disordered" evidence="1">
    <location>
        <begin position="44"/>
        <end position="78"/>
    </location>
</feature>
<sequence>MGMFDNMADKVSDLVEQNQDKIHEVVNDHGDTIGDGIDRAGDFVDDKTGGRFSDHIGTGEQHVKDAIDGLDGQNDDIP</sequence>
<evidence type="ECO:0000313" key="3">
    <source>
        <dbReference type="Proteomes" id="UP001150259"/>
    </source>
</evidence>